<dbReference type="Proteomes" id="UP001321473">
    <property type="component" value="Unassembled WGS sequence"/>
</dbReference>
<evidence type="ECO:0000256" key="1">
    <source>
        <dbReference type="PROSITE-ProRule" id="PRU00325"/>
    </source>
</evidence>
<evidence type="ECO:0000313" key="3">
    <source>
        <dbReference type="EMBL" id="KAK8770449.1"/>
    </source>
</evidence>
<dbReference type="InterPro" id="IPR007527">
    <property type="entry name" value="Znf_SWIM"/>
</dbReference>
<reference evidence="3 4" key="1">
    <citation type="journal article" date="2023" name="Arcadia Sci">
        <title>De novo assembly of a long-read Amblyomma americanum tick genome.</title>
        <authorList>
            <person name="Chou S."/>
            <person name="Poskanzer K.E."/>
            <person name="Rollins M."/>
            <person name="Thuy-Boun P.S."/>
        </authorList>
    </citation>
    <scope>NUCLEOTIDE SEQUENCE [LARGE SCALE GENOMIC DNA]</scope>
    <source>
        <strain evidence="3">F_SG_1</strain>
        <tissue evidence="3">Salivary glands</tissue>
    </source>
</reference>
<keyword evidence="1" id="KW-0862">Zinc</keyword>
<name>A0AAQ4E6W4_AMBAM</name>
<evidence type="ECO:0000259" key="2">
    <source>
        <dbReference type="PROSITE" id="PS50966"/>
    </source>
</evidence>
<dbReference type="AlphaFoldDB" id="A0AAQ4E6W4"/>
<dbReference type="GO" id="GO:0008270">
    <property type="term" value="F:zinc ion binding"/>
    <property type="evidence" value="ECO:0007669"/>
    <property type="project" value="UniProtKB-KW"/>
</dbReference>
<protein>
    <recommendedName>
        <fullName evidence="2">SWIM-type domain-containing protein</fullName>
    </recommendedName>
</protein>
<keyword evidence="4" id="KW-1185">Reference proteome</keyword>
<accession>A0AAQ4E6W4</accession>
<feature type="domain" description="SWIM-type" evidence="2">
    <location>
        <begin position="38"/>
        <end position="74"/>
    </location>
</feature>
<gene>
    <name evidence="3" type="ORF">V5799_013083</name>
</gene>
<comment type="caution">
    <text evidence="3">The sequence shown here is derived from an EMBL/GenBank/DDBJ whole genome shotgun (WGS) entry which is preliminary data.</text>
</comment>
<sequence length="273" mass="30554">MYSVEQLIEDSDVCVQAKCVSQVSDHVYVTYDVHLLTWSLHAKQELRIKDGRCTCNAGIAAQCKHAAAVCFYINRYEDTSCTSQLQQWGKPSMKPHRPRNQDLMAFFPSQESNSTNTKAASPSILLNYTDIISSMKEILSMGQMNAEKLVCQDVLNKIVDQASKVADEEIWEGPLKLTTRRAVYHCLKVVNNSATKKKIMCRDLAIEMNSLEAARYHTDVVLSCSPCKLSVLTQGQAKSPRWLQNADIGLAAPKHIVYAPKVVKMATRKLLSN</sequence>
<dbReference type="EMBL" id="JARKHS020021127">
    <property type="protein sequence ID" value="KAK8770449.1"/>
    <property type="molecule type" value="Genomic_DNA"/>
</dbReference>
<evidence type="ECO:0000313" key="4">
    <source>
        <dbReference type="Proteomes" id="UP001321473"/>
    </source>
</evidence>
<dbReference type="PROSITE" id="PS50966">
    <property type="entry name" value="ZF_SWIM"/>
    <property type="match status" value="1"/>
</dbReference>
<proteinExistence type="predicted"/>
<organism evidence="3 4">
    <name type="scientific">Amblyomma americanum</name>
    <name type="common">Lone star tick</name>
    <dbReference type="NCBI Taxonomy" id="6943"/>
    <lineage>
        <taxon>Eukaryota</taxon>
        <taxon>Metazoa</taxon>
        <taxon>Ecdysozoa</taxon>
        <taxon>Arthropoda</taxon>
        <taxon>Chelicerata</taxon>
        <taxon>Arachnida</taxon>
        <taxon>Acari</taxon>
        <taxon>Parasitiformes</taxon>
        <taxon>Ixodida</taxon>
        <taxon>Ixodoidea</taxon>
        <taxon>Ixodidae</taxon>
        <taxon>Amblyomminae</taxon>
        <taxon>Amblyomma</taxon>
    </lineage>
</organism>
<keyword evidence="1" id="KW-0863">Zinc-finger</keyword>
<keyword evidence="1" id="KW-0479">Metal-binding</keyword>